<feature type="transmembrane region" description="Helical" evidence="2">
    <location>
        <begin position="82"/>
        <end position="103"/>
    </location>
</feature>
<sequence>MIGAGVAFPCGGKQTRGMGKPMLNDATNGQGSRTPSFPPPATAQDDAFVARLLVIFGVAYLPSLAWMMVLRSSTPTPEALGWAFWTSLILMAVPLLAAAAVLLTSRRFPDFRRTAWQVGAVAVGATVVTGHLVMALIVQLILWALILRHRLLMLGTGVAFVVVALPKVAEDIVVALDGPLFLLDGSALAWAVRIVPPATLLVLAVIQFRRNAAPAG</sequence>
<gene>
    <name evidence="3" type="ORF">GCM10022377_23670</name>
</gene>
<feature type="region of interest" description="Disordered" evidence="1">
    <location>
        <begin position="13"/>
        <end position="38"/>
    </location>
</feature>
<keyword evidence="2" id="KW-1133">Transmembrane helix</keyword>
<protein>
    <submittedName>
        <fullName evidence="3">Uncharacterized protein</fullName>
    </submittedName>
</protein>
<dbReference type="Proteomes" id="UP001501536">
    <property type="component" value="Unassembled WGS sequence"/>
</dbReference>
<comment type="caution">
    <text evidence="3">The sequence shown here is derived from an EMBL/GenBank/DDBJ whole genome shotgun (WGS) entry which is preliminary data.</text>
</comment>
<keyword evidence="4" id="KW-1185">Reference proteome</keyword>
<proteinExistence type="predicted"/>
<evidence type="ECO:0000256" key="2">
    <source>
        <dbReference type="SAM" id="Phobius"/>
    </source>
</evidence>
<keyword evidence="2" id="KW-0812">Transmembrane</keyword>
<feature type="transmembrane region" description="Helical" evidence="2">
    <location>
        <begin position="188"/>
        <end position="206"/>
    </location>
</feature>
<accession>A0ABP7DUB0</accession>
<evidence type="ECO:0000313" key="3">
    <source>
        <dbReference type="EMBL" id="GAA3709249.1"/>
    </source>
</evidence>
<feature type="transmembrane region" description="Helical" evidence="2">
    <location>
        <begin position="48"/>
        <end position="70"/>
    </location>
</feature>
<organism evidence="3 4">
    <name type="scientific">Zhihengliuella alba</name>
    <dbReference type="NCBI Taxonomy" id="547018"/>
    <lineage>
        <taxon>Bacteria</taxon>
        <taxon>Bacillati</taxon>
        <taxon>Actinomycetota</taxon>
        <taxon>Actinomycetes</taxon>
        <taxon>Micrococcales</taxon>
        <taxon>Micrococcaceae</taxon>
        <taxon>Zhihengliuella</taxon>
    </lineage>
</organism>
<evidence type="ECO:0000256" key="1">
    <source>
        <dbReference type="SAM" id="MobiDB-lite"/>
    </source>
</evidence>
<feature type="transmembrane region" description="Helical" evidence="2">
    <location>
        <begin position="115"/>
        <end position="144"/>
    </location>
</feature>
<feature type="transmembrane region" description="Helical" evidence="2">
    <location>
        <begin position="151"/>
        <end position="168"/>
    </location>
</feature>
<keyword evidence="2" id="KW-0472">Membrane</keyword>
<dbReference type="EMBL" id="BAABCJ010000006">
    <property type="protein sequence ID" value="GAA3709249.1"/>
    <property type="molecule type" value="Genomic_DNA"/>
</dbReference>
<feature type="compositionally biased region" description="Polar residues" evidence="1">
    <location>
        <begin position="25"/>
        <end position="35"/>
    </location>
</feature>
<evidence type="ECO:0000313" key="4">
    <source>
        <dbReference type="Proteomes" id="UP001501536"/>
    </source>
</evidence>
<name>A0ABP7DUB0_9MICC</name>
<reference evidence="4" key="1">
    <citation type="journal article" date="2019" name="Int. J. Syst. Evol. Microbiol.">
        <title>The Global Catalogue of Microorganisms (GCM) 10K type strain sequencing project: providing services to taxonomists for standard genome sequencing and annotation.</title>
        <authorList>
            <consortium name="The Broad Institute Genomics Platform"/>
            <consortium name="The Broad Institute Genome Sequencing Center for Infectious Disease"/>
            <person name="Wu L."/>
            <person name="Ma J."/>
        </authorList>
    </citation>
    <scope>NUCLEOTIDE SEQUENCE [LARGE SCALE GENOMIC DNA]</scope>
    <source>
        <strain evidence="4">JCM 16961</strain>
    </source>
</reference>